<dbReference type="Gene3D" id="3.40.50.1110">
    <property type="entry name" value="SGNH hydrolase"/>
    <property type="match status" value="1"/>
</dbReference>
<dbReference type="STRING" id="2025994.A0A2T2ZW30"/>
<dbReference type="PANTHER" id="PTHR43784">
    <property type="entry name" value="GDSL-LIKE LIPASE/ACYLHYDROLASE, PUTATIVE (AFU_ORTHOLOGUE AFUA_2G00820)-RELATED"/>
    <property type="match status" value="1"/>
</dbReference>
<evidence type="ECO:0000259" key="2">
    <source>
        <dbReference type="Pfam" id="PF13472"/>
    </source>
</evidence>
<feature type="signal peptide" evidence="1">
    <location>
        <begin position="1"/>
        <end position="15"/>
    </location>
</feature>
<dbReference type="InterPro" id="IPR036514">
    <property type="entry name" value="SGNH_hydro_sf"/>
</dbReference>
<dbReference type="Pfam" id="PF13472">
    <property type="entry name" value="Lipase_GDSL_2"/>
    <property type="match status" value="1"/>
</dbReference>
<keyword evidence="4" id="KW-1185">Reference proteome</keyword>
<dbReference type="PANTHER" id="PTHR43784:SF3">
    <property type="entry name" value="GDSL FAMILY LIPASE"/>
    <property type="match status" value="1"/>
</dbReference>
<proteinExistence type="predicted"/>
<dbReference type="EMBL" id="KZ678616">
    <property type="protein sequence ID" value="PSR78238.1"/>
    <property type="molecule type" value="Genomic_DNA"/>
</dbReference>
<evidence type="ECO:0000256" key="1">
    <source>
        <dbReference type="SAM" id="SignalP"/>
    </source>
</evidence>
<evidence type="ECO:0000313" key="3">
    <source>
        <dbReference type="EMBL" id="PSR78238.1"/>
    </source>
</evidence>
<dbReference type="AlphaFoldDB" id="A0A2T2ZW30"/>
<keyword evidence="3" id="KW-0378">Hydrolase</keyword>
<feature type="chain" id="PRO_5015693671" evidence="1">
    <location>
        <begin position="16"/>
        <end position="433"/>
    </location>
</feature>
<protein>
    <submittedName>
        <fullName evidence="3">SGNH hydrolase-type esterase domain-containing protein</fullName>
    </submittedName>
</protein>
<feature type="domain" description="SGNH hydrolase-type esterase" evidence="2">
    <location>
        <begin position="217"/>
        <end position="410"/>
    </location>
</feature>
<evidence type="ECO:0000313" key="4">
    <source>
        <dbReference type="Proteomes" id="UP000241462"/>
    </source>
</evidence>
<keyword evidence="1" id="KW-0732">Signal</keyword>
<dbReference type="InterPro" id="IPR013830">
    <property type="entry name" value="SGNH_hydro"/>
</dbReference>
<dbReference type="GO" id="GO:0016787">
    <property type="term" value="F:hydrolase activity"/>
    <property type="evidence" value="ECO:0007669"/>
    <property type="project" value="UniProtKB-KW"/>
</dbReference>
<dbReference type="InParanoid" id="A0A2T2ZW30"/>
<dbReference type="SUPFAM" id="SSF52266">
    <property type="entry name" value="SGNH hydrolase"/>
    <property type="match status" value="1"/>
</dbReference>
<gene>
    <name evidence="3" type="ORF">BD289DRAFT_463375</name>
</gene>
<dbReference type="CDD" id="cd01830">
    <property type="entry name" value="XynE_like"/>
    <property type="match status" value="1"/>
</dbReference>
<dbReference type="OrthoDB" id="10071171at2759"/>
<dbReference type="Proteomes" id="UP000241462">
    <property type="component" value="Unassembled WGS sequence"/>
</dbReference>
<sequence>MLAAALTFLVWPVESAQRKPSHANQWVDIWGTMPQLVEYTNMPPAPFNESGIVFQNASVRQTVFITQSAPTIRLIISNVFGGSDLPISSATLATPLNGSAGTSAIKTGSLAPVTWSGGLTNITIPMGARAISDPIKYPVEAQQVLTISLYLATGQTTNLITGHPGSRVNSYYSPGDVTALADVATLADTQTSQHWYFISAIEGYMPTSLGTRAIFIIGDSITDGRESDNNMNDRWPDNLLRRLQAVNATTLQKNIAVINQAAGANRVLYDGNGPNAFGRVDRDILAQSGVTYAMVFEGVNDIGTAATDVQSQKNVGDRLISAFDQMIAMVHAKNIPIFGATITPFGGSGQAYSDPNREATRQRVNRWIRESRRYDAVVDFDAVIRDPANASIINPVYDSGDHLHPNEQGYLLMANSFDLSLFDKFKDGVDVEI</sequence>
<dbReference type="InterPro" id="IPR053140">
    <property type="entry name" value="GDSL_Rv0518-like"/>
</dbReference>
<organism evidence="3 4">
    <name type="scientific">Coniella lustricola</name>
    <dbReference type="NCBI Taxonomy" id="2025994"/>
    <lineage>
        <taxon>Eukaryota</taxon>
        <taxon>Fungi</taxon>
        <taxon>Dikarya</taxon>
        <taxon>Ascomycota</taxon>
        <taxon>Pezizomycotina</taxon>
        <taxon>Sordariomycetes</taxon>
        <taxon>Sordariomycetidae</taxon>
        <taxon>Diaporthales</taxon>
        <taxon>Schizoparmaceae</taxon>
        <taxon>Coniella</taxon>
    </lineage>
</organism>
<name>A0A2T2ZW30_9PEZI</name>
<accession>A0A2T2ZW30</accession>
<reference evidence="3 4" key="1">
    <citation type="journal article" date="2018" name="Mycol. Prog.">
        <title>Coniella lustricola, a new species from submerged detritus.</title>
        <authorList>
            <person name="Raudabaugh D.B."/>
            <person name="Iturriaga T."/>
            <person name="Carver A."/>
            <person name="Mondo S."/>
            <person name="Pangilinan J."/>
            <person name="Lipzen A."/>
            <person name="He G."/>
            <person name="Amirebrahimi M."/>
            <person name="Grigoriev I.V."/>
            <person name="Miller A.N."/>
        </authorList>
    </citation>
    <scope>NUCLEOTIDE SEQUENCE [LARGE SCALE GENOMIC DNA]</scope>
    <source>
        <strain evidence="3 4">B22-T-1</strain>
    </source>
</reference>